<dbReference type="Pfam" id="PF10604">
    <property type="entry name" value="Polyketide_cyc2"/>
    <property type="match status" value="1"/>
</dbReference>
<dbReference type="EMBL" id="JACHMG010000001">
    <property type="protein sequence ID" value="MBB4685875.1"/>
    <property type="molecule type" value="Genomic_DNA"/>
</dbReference>
<dbReference type="Gene3D" id="3.30.530.20">
    <property type="match status" value="1"/>
</dbReference>
<dbReference type="SUPFAM" id="SSF55961">
    <property type="entry name" value="Bet v1-like"/>
    <property type="match status" value="1"/>
</dbReference>
<dbReference type="Proteomes" id="UP000581769">
    <property type="component" value="Unassembled WGS sequence"/>
</dbReference>
<accession>A0A840IWR5</accession>
<comment type="caution">
    <text evidence="1">The sequence shown here is derived from an EMBL/GenBank/DDBJ whole genome shotgun (WGS) entry which is preliminary data.</text>
</comment>
<dbReference type="InterPro" id="IPR019587">
    <property type="entry name" value="Polyketide_cyclase/dehydratase"/>
</dbReference>
<dbReference type="RefSeq" id="WP_184780834.1">
    <property type="nucleotide sequence ID" value="NZ_JACHMG010000001.1"/>
</dbReference>
<reference evidence="1 2" key="1">
    <citation type="submission" date="2020-08" db="EMBL/GenBank/DDBJ databases">
        <title>Sequencing the genomes of 1000 actinobacteria strains.</title>
        <authorList>
            <person name="Klenk H.-P."/>
        </authorList>
    </citation>
    <scope>NUCLEOTIDE SEQUENCE [LARGE SCALE GENOMIC DNA]</scope>
    <source>
        <strain evidence="1 2">DSM 45859</strain>
    </source>
</reference>
<dbReference type="InterPro" id="IPR023393">
    <property type="entry name" value="START-like_dom_sf"/>
</dbReference>
<protein>
    <recommendedName>
        <fullName evidence="3">Polyketide cyclase/dehydrase/lipid transport protein</fullName>
    </recommendedName>
</protein>
<evidence type="ECO:0000313" key="2">
    <source>
        <dbReference type="Proteomes" id="UP000581769"/>
    </source>
</evidence>
<evidence type="ECO:0008006" key="3">
    <source>
        <dbReference type="Google" id="ProtNLM"/>
    </source>
</evidence>
<keyword evidence="2" id="KW-1185">Reference proteome</keyword>
<dbReference type="AlphaFoldDB" id="A0A840IWR5"/>
<organism evidence="1 2">
    <name type="scientific">Amycolatopsis jiangsuensis</name>
    <dbReference type="NCBI Taxonomy" id="1181879"/>
    <lineage>
        <taxon>Bacteria</taxon>
        <taxon>Bacillati</taxon>
        <taxon>Actinomycetota</taxon>
        <taxon>Actinomycetes</taxon>
        <taxon>Pseudonocardiales</taxon>
        <taxon>Pseudonocardiaceae</taxon>
        <taxon>Amycolatopsis</taxon>
    </lineage>
</organism>
<sequence length="135" mass="15202">MSGVVDQGIDQVWSFLSDPATAPRWDRSIAEVIPHSTGAPGVGWEATTVSPDGKRQRFRISHYRPPTGFAFVLLESSMFRYAELRFQLEPMTPGTRITHTIDLRLRNPLLKPILRAVSRRALARDFEALTAALRD</sequence>
<evidence type="ECO:0000313" key="1">
    <source>
        <dbReference type="EMBL" id="MBB4685875.1"/>
    </source>
</evidence>
<gene>
    <name evidence="1" type="ORF">BJY18_003360</name>
</gene>
<proteinExistence type="predicted"/>
<name>A0A840IWR5_9PSEU</name>